<protein>
    <submittedName>
        <fullName evidence="2">Uncharacterized protein</fullName>
    </submittedName>
</protein>
<dbReference type="Pfam" id="PF05725">
    <property type="entry name" value="FNIP"/>
    <property type="match status" value="5"/>
</dbReference>
<dbReference type="STRING" id="361077.A0A151ZCG6"/>
<dbReference type="AlphaFoldDB" id="A0A151ZCG6"/>
<comment type="caution">
    <text evidence="2">The sequence shown here is derived from an EMBL/GenBank/DDBJ whole genome shotgun (WGS) entry which is preliminary data.</text>
</comment>
<dbReference type="OrthoDB" id="18551at2759"/>
<dbReference type="InterPro" id="IPR051251">
    <property type="entry name" value="STK_FNIP-Repeat"/>
</dbReference>
<dbReference type="PANTHER" id="PTHR32134:SF92">
    <property type="entry name" value="FNIP REPEAT-CONTAINING PROTEIN"/>
    <property type="match status" value="1"/>
</dbReference>
<keyword evidence="3" id="KW-1185">Reference proteome</keyword>
<keyword evidence="1" id="KW-0677">Repeat</keyword>
<dbReference type="EMBL" id="LODT01000034">
    <property type="protein sequence ID" value="KYQ91642.1"/>
    <property type="molecule type" value="Genomic_DNA"/>
</dbReference>
<evidence type="ECO:0000256" key="1">
    <source>
        <dbReference type="ARBA" id="ARBA00022737"/>
    </source>
</evidence>
<sequence>MNEKIKNRLIFSQLPIHKFQQLSDIDAQNLSDYLPKRFNRLVFSFVEEFPLFLKYISKKIQIQNVVVFHSNFVKVPVGTFLEGLRSVDFGILQSLDSLEPGSLPESVEIITFRNLFTSPLKWLPSSLETLIFLNDYKYQFTKELFSNCPNFKRLEVKYQFNSKISPGVLPPSLEILKLSESYSHDILPGTLPSSLKKLKVFFYENLQLHLPSNSIDKFKLILTRELKSPLCDSIAKKLTHLVLYEKSVNYQPGCNPKGLKSVSYRNLTLESQFSLKSKPGSIPEGVEVLKNFVNSGPLSIDMLPNTITTLKFSNYYSTPIEPGVLPKSLKTLILSSNFRDKIEMGSLPMYLTTLDLGGFNEELPVGLLPQSLKNLKFGGFDKPIQPGSLPNSIEVLLMGNAFTKKLQPNTLPTSLRYLEFGNHFNKKFLPNVLPQQLRSLTLGNNYIKPLIHLPPSLQSLKAGFHTGHIIPKDCKFTEINFSLLGLIR</sequence>
<dbReference type="Gene3D" id="3.80.10.10">
    <property type="entry name" value="Ribonuclease Inhibitor"/>
    <property type="match status" value="1"/>
</dbReference>
<evidence type="ECO:0000313" key="3">
    <source>
        <dbReference type="Proteomes" id="UP000076078"/>
    </source>
</evidence>
<proteinExistence type="predicted"/>
<organism evidence="2 3">
    <name type="scientific">Tieghemostelium lacteum</name>
    <name type="common">Slime mold</name>
    <name type="synonym">Dictyostelium lacteum</name>
    <dbReference type="NCBI Taxonomy" id="361077"/>
    <lineage>
        <taxon>Eukaryota</taxon>
        <taxon>Amoebozoa</taxon>
        <taxon>Evosea</taxon>
        <taxon>Eumycetozoa</taxon>
        <taxon>Dictyostelia</taxon>
        <taxon>Dictyosteliales</taxon>
        <taxon>Raperosteliaceae</taxon>
        <taxon>Tieghemostelium</taxon>
    </lineage>
</organism>
<reference evidence="2 3" key="1">
    <citation type="submission" date="2015-12" db="EMBL/GenBank/DDBJ databases">
        <title>Dictyostelia acquired genes for synthesis and detection of signals that induce cell-type specialization by lateral gene transfer from prokaryotes.</title>
        <authorList>
            <person name="Gloeckner G."/>
            <person name="Schaap P."/>
        </authorList>
    </citation>
    <scope>NUCLEOTIDE SEQUENCE [LARGE SCALE GENOMIC DNA]</scope>
    <source>
        <strain evidence="2 3">TK</strain>
    </source>
</reference>
<gene>
    <name evidence="2" type="ORF">DLAC_07417</name>
</gene>
<dbReference type="Proteomes" id="UP000076078">
    <property type="component" value="Unassembled WGS sequence"/>
</dbReference>
<dbReference type="PANTHER" id="PTHR32134">
    <property type="entry name" value="FNIP REPEAT-CONTAINING PROTEIN"/>
    <property type="match status" value="1"/>
</dbReference>
<name>A0A151ZCG6_TIELA</name>
<dbReference type="InParanoid" id="A0A151ZCG6"/>
<evidence type="ECO:0000313" key="2">
    <source>
        <dbReference type="EMBL" id="KYQ91642.1"/>
    </source>
</evidence>
<dbReference type="InterPro" id="IPR032675">
    <property type="entry name" value="LRR_dom_sf"/>
</dbReference>
<dbReference type="InterPro" id="IPR008615">
    <property type="entry name" value="FNIP"/>
</dbReference>
<dbReference type="SUPFAM" id="SSF52058">
    <property type="entry name" value="L domain-like"/>
    <property type="match status" value="1"/>
</dbReference>
<accession>A0A151ZCG6</accession>